<protein>
    <submittedName>
        <fullName evidence="2">Uncharacterized protein</fullName>
    </submittedName>
</protein>
<evidence type="ECO:0000256" key="1">
    <source>
        <dbReference type="SAM" id="Phobius"/>
    </source>
</evidence>
<keyword evidence="1" id="KW-0472">Membrane</keyword>
<organism evidence="2">
    <name type="scientific">Ditylum brightwellii</name>
    <dbReference type="NCBI Taxonomy" id="49249"/>
    <lineage>
        <taxon>Eukaryota</taxon>
        <taxon>Sar</taxon>
        <taxon>Stramenopiles</taxon>
        <taxon>Ochrophyta</taxon>
        <taxon>Bacillariophyta</taxon>
        <taxon>Mediophyceae</taxon>
        <taxon>Lithodesmiophycidae</taxon>
        <taxon>Lithodesmiales</taxon>
        <taxon>Lithodesmiaceae</taxon>
        <taxon>Ditylum</taxon>
    </lineage>
</organism>
<evidence type="ECO:0000313" key="2">
    <source>
        <dbReference type="EMBL" id="CAE4653426.1"/>
    </source>
</evidence>
<name>A0A7S4SRE8_9STRA</name>
<feature type="transmembrane region" description="Helical" evidence="1">
    <location>
        <begin position="211"/>
        <end position="228"/>
    </location>
</feature>
<feature type="transmembrane region" description="Helical" evidence="1">
    <location>
        <begin position="162"/>
        <end position="182"/>
    </location>
</feature>
<accession>A0A7S4SRE8</accession>
<proteinExistence type="predicted"/>
<keyword evidence="1" id="KW-1133">Transmembrane helix</keyword>
<dbReference type="EMBL" id="HBNS01052566">
    <property type="protein sequence ID" value="CAE4653426.1"/>
    <property type="molecule type" value="Transcribed_RNA"/>
</dbReference>
<gene>
    <name evidence="2" type="ORF">DBRI00130_LOCUS38523</name>
</gene>
<dbReference type="AlphaFoldDB" id="A0A7S4SRE8"/>
<feature type="transmembrane region" description="Helical" evidence="1">
    <location>
        <begin position="234"/>
        <end position="252"/>
    </location>
</feature>
<keyword evidence="1" id="KW-0812">Transmembrane</keyword>
<sequence length="277" mass="30826">MPVGDFLRGLYRQNALNAEMKGYELERPEAMNFINCQYAEVNDKYIYVKIGCHSASGNSIALSAYSDSSCTVKANYNTNALGIDLSGLKVHYGSCDECVYWPSSNAYNGDDGFQVDDNFNEFHAYDSPLCSVANAYKSTCNGRCKRLSSSFDVSDGRRQFSIFGKVMLFVFGMIGIFSLLAVRGQRMKMSQEQALMEEAVVRKAGLEMKNIGLIIIVVVILIALSIFLRFITLTWALLISMDVLLIGYWLFLHFRSTGKSDMGSGFRLFGSSNAEEA</sequence>
<reference evidence="2" key="1">
    <citation type="submission" date="2021-01" db="EMBL/GenBank/DDBJ databases">
        <authorList>
            <person name="Corre E."/>
            <person name="Pelletier E."/>
            <person name="Niang G."/>
            <person name="Scheremetjew M."/>
            <person name="Finn R."/>
            <person name="Kale V."/>
            <person name="Holt S."/>
            <person name="Cochrane G."/>
            <person name="Meng A."/>
            <person name="Brown T."/>
            <person name="Cohen L."/>
        </authorList>
    </citation>
    <scope>NUCLEOTIDE SEQUENCE</scope>
    <source>
        <strain evidence="2">GSO104</strain>
    </source>
</reference>